<comment type="similarity">
    <text evidence="1 7 8">Belongs to the universal ribosomal protein uL22 family.</text>
</comment>
<protein>
    <recommendedName>
        <fullName evidence="6 7">Large ribosomal subunit protein uL22</fullName>
    </recommendedName>
</protein>
<evidence type="ECO:0000256" key="6">
    <source>
        <dbReference type="ARBA" id="ARBA00035207"/>
    </source>
</evidence>
<evidence type="ECO:0000256" key="4">
    <source>
        <dbReference type="ARBA" id="ARBA00022980"/>
    </source>
</evidence>
<keyword evidence="2 7" id="KW-0699">rRNA-binding</keyword>
<dbReference type="HAMAP" id="MF_01331_B">
    <property type="entry name" value="Ribosomal_uL22_B"/>
    <property type="match status" value="1"/>
</dbReference>
<dbReference type="NCBIfam" id="TIGR01044">
    <property type="entry name" value="rplV_bact"/>
    <property type="match status" value="1"/>
</dbReference>
<keyword evidence="3 7" id="KW-0694">RNA-binding</keyword>
<evidence type="ECO:0000313" key="12">
    <source>
        <dbReference type="Proteomes" id="UP000178046"/>
    </source>
</evidence>
<dbReference type="Proteomes" id="UP000178046">
    <property type="component" value="Unassembled WGS sequence"/>
</dbReference>
<dbReference type="InterPro" id="IPR036394">
    <property type="entry name" value="Ribosomal_uL22_sf"/>
</dbReference>
<keyword evidence="5 7" id="KW-0687">Ribonucleoprotein</keyword>
<comment type="function">
    <text evidence="7">The globular domain of the protein is located near the polypeptide exit tunnel on the outside of the subunit, while an extended beta-hairpin is found that lines the wall of the exit tunnel in the center of the 70S ribosome.</text>
</comment>
<dbReference type="InterPro" id="IPR005727">
    <property type="entry name" value="Ribosomal_uL22_bac/chlpt-type"/>
</dbReference>
<dbReference type="GO" id="GO:0006412">
    <property type="term" value="P:translation"/>
    <property type="evidence" value="ECO:0007669"/>
    <property type="project" value="UniProtKB-UniRule"/>
</dbReference>
<evidence type="ECO:0000256" key="3">
    <source>
        <dbReference type="ARBA" id="ARBA00022884"/>
    </source>
</evidence>
<dbReference type="GO" id="GO:0019843">
    <property type="term" value="F:rRNA binding"/>
    <property type="evidence" value="ECO:0007669"/>
    <property type="project" value="UniProtKB-UniRule"/>
</dbReference>
<dbReference type="GO" id="GO:0003735">
    <property type="term" value="F:structural constituent of ribosome"/>
    <property type="evidence" value="ECO:0007669"/>
    <property type="project" value="InterPro"/>
</dbReference>
<accession>A0A1F5X451</accession>
<organism evidence="11 12">
    <name type="scientific">Candidatus Giovannonibacteria bacterium RIFCSPLOWO2_01_FULL_44_16</name>
    <dbReference type="NCBI Taxonomy" id="1798348"/>
    <lineage>
        <taxon>Bacteria</taxon>
        <taxon>Candidatus Giovannoniibacteriota</taxon>
    </lineage>
</organism>
<dbReference type="AlphaFoldDB" id="A0A1F5X451"/>
<comment type="subunit">
    <text evidence="7 9">Part of the 50S ribosomal subunit.</text>
</comment>
<gene>
    <name evidence="7" type="primary">rplV</name>
    <name evidence="11" type="ORF">A2924_00655</name>
</gene>
<evidence type="ECO:0000256" key="7">
    <source>
        <dbReference type="HAMAP-Rule" id="MF_01331"/>
    </source>
</evidence>
<dbReference type="SUPFAM" id="SSF54843">
    <property type="entry name" value="Ribosomal protein L22"/>
    <property type="match status" value="1"/>
</dbReference>
<evidence type="ECO:0000256" key="10">
    <source>
        <dbReference type="RuleBase" id="RU004008"/>
    </source>
</evidence>
<evidence type="ECO:0000256" key="8">
    <source>
        <dbReference type="RuleBase" id="RU004005"/>
    </source>
</evidence>
<comment type="function">
    <text evidence="7 10">This protein binds specifically to 23S rRNA; its binding is stimulated by other ribosomal proteins, e.g., L4, L17, and L20. It is important during the early stages of 50S assembly. It makes multiple contacts with different domains of the 23S rRNA in the assembled 50S subunit and ribosome.</text>
</comment>
<dbReference type="EMBL" id="MFIA01000020">
    <property type="protein sequence ID" value="OGF82660.1"/>
    <property type="molecule type" value="Genomic_DNA"/>
</dbReference>
<comment type="caution">
    <text evidence="11">The sequence shown here is derived from an EMBL/GenBank/DDBJ whole genome shotgun (WGS) entry which is preliminary data.</text>
</comment>
<dbReference type="PANTHER" id="PTHR13501:SF8">
    <property type="entry name" value="LARGE RIBOSOMAL SUBUNIT PROTEIN UL22M"/>
    <property type="match status" value="1"/>
</dbReference>
<evidence type="ECO:0000313" key="11">
    <source>
        <dbReference type="EMBL" id="OGF82660.1"/>
    </source>
</evidence>
<name>A0A1F5X451_9BACT</name>
<dbReference type="PANTHER" id="PTHR13501">
    <property type="entry name" value="CHLOROPLAST 50S RIBOSOMAL PROTEIN L22-RELATED"/>
    <property type="match status" value="1"/>
</dbReference>
<proteinExistence type="inferred from homology"/>
<dbReference type="Gene3D" id="3.90.470.10">
    <property type="entry name" value="Ribosomal protein L22/L17"/>
    <property type="match status" value="1"/>
</dbReference>
<sequence length="111" mass="12456">MKEYKAHLRYLRVAPRKIRLVAKTIRGKSAKDAETSLKFTAKKTAHPLAKLLHSAVSNAKNNFNAAPDKLFVKNITVDKGPVLKRFMPRARGMASSIHKHTSHITIILSEK</sequence>
<evidence type="ECO:0000256" key="1">
    <source>
        <dbReference type="ARBA" id="ARBA00009451"/>
    </source>
</evidence>
<evidence type="ECO:0000256" key="2">
    <source>
        <dbReference type="ARBA" id="ARBA00022730"/>
    </source>
</evidence>
<evidence type="ECO:0000256" key="9">
    <source>
        <dbReference type="RuleBase" id="RU004006"/>
    </source>
</evidence>
<dbReference type="CDD" id="cd00336">
    <property type="entry name" value="Ribosomal_L22"/>
    <property type="match status" value="1"/>
</dbReference>
<dbReference type="GO" id="GO:0022625">
    <property type="term" value="C:cytosolic large ribosomal subunit"/>
    <property type="evidence" value="ECO:0007669"/>
    <property type="project" value="TreeGrafter"/>
</dbReference>
<dbReference type="InterPro" id="IPR001063">
    <property type="entry name" value="Ribosomal_uL22"/>
</dbReference>
<dbReference type="InterPro" id="IPR047867">
    <property type="entry name" value="Ribosomal_uL22_bac/org-type"/>
</dbReference>
<keyword evidence="4 7" id="KW-0689">Ribosomal protein</keyword>
<dbReference type="Pfam" id="PF00237">
    <property type="entry name" value="Ribosomal_L22"/>
    <property type="match status" value="1"/>
</dbReference>
<evidence type="ECO:0000256" key="5">
    <source>
        <dbReference type="ARBA" id="ARBA00023274"/>
    </source>
</evidence>
<reference evidence="11 12" key="1">
    <citation type="journal article" date="2016" name="Nat. Commun.">
        <title>Thousands of microbial genomes shed light on interconnected biogeochemical processes in an aquifer system.</title>
        <authorList>
            <person name="Anantharaman K."/>
            <person name="Brown C.T."/>
            <person name="Hug L.A."/>
            <person name="Sharon I."/>
            <person name="Castelle C.J."/>
            <person name="Probst A.J."/>
            <person name="Thomas B.C."/>
            <person name="Singh A."/>
            <person name="Wilkins M.J."/>
            <person name="Karaoz U."/>
            <person name="Brodie E.L."/>
            <person name="Williams K.H."/>
            <person name="Hubbard S.S."/>
            <person name="Banfield J.F."/>
        </authorList>
    </citation>
    <scope>NUCLEOTIDE SEQUENCE [LARGE SCALE GENOMIC DNA]</scope>
</reference>